<sequence length="106" mass="11411">MRHQSSVLFWLSHLLIGGLLLLITNLLASPLRAQLALERQPDFPTGLVVLSPQGMVPPATRAQRQAARAALARLDAAGNLGFWAAPQVLAGEQPTLRLSASLLRWG</sequence>
<evidence type="ECO:0000313" key="1">
    <source>
        <dbReference type="EMBL" id="MFC6661204.1"/>
    </source>
</evidence>
<evidence type="ECO:0000313" key="2">
    <source>
        <dbReference type="Proteomes" id="UP001596317"/>
    </source>
</evidence>
<comment type="caution">
    <text evidence="1">The sequence shown here is derived from an EMBL/GenBank/DDBJ whole genome shotgun (WGS) entry which is preliminary data.</text>
</comment>
<organism evidence="1 2">
    <name type="scientific">Deinococcus multiflagellatus</name>
    <dbReference type="NCBI Taxonomy" id="1656887"/>
    <lineage>
        <taxon>Bacteria</taxon>
        <taxon>Thermotogati</taxon>
        <taxon>Deinococcota</taxon>
        <taxon>Deinococci</taxon>
        <taxon>Deinococcales</taxon>
        <taxon>Deinococcaceae</taxon>
        <taxon>Deinococcus</taxon>
    </lineage>
</organism>
<dbReference type="Proteomes" id="UP001596317">
    <property type="component" value="Unassembled WGS sequence"/>
</dbReference>
<gene>
    <name evidence="1" type="ORF">ACFP90_13270</name>
</gene>
<name>A0ABW1ZNB6_9DEIO</name>
<reference evidence="2" key="1">
    <citation type="journal article" date="2019" name="Int. J. Syst. Evol. Microbiol.">
        <title>The Global Catalogue of Microorganisms (GCM) 10K type strain sequencing project: providing services to taxonomists for standard genome sequencing and annotation.</title>
        <authorList>
            <consortium name="The Broad Institute Genomics Platform"/>
            <consortium name="The Broad Institute Genome Sequencing Center for Infectious Disease"/>
            <person name="Wu L."/>
            <person name="Ma J."/>
        </authorList>
    </citation>
    <scope>NUCLEOTIDE SEQUENCE [LARGE SCALE GENOMIC DNA]</scope>
    <source>
        <strain evidence="2">CCUG 63830</strain>
    </source>
</reference>
<protein>
    <submittedName>
        <fullName evidence="1">Uncharacterized protein</fullName>
    </submittedName>
</protein>
<dbReference type="EMBL" id="JBHSWB010000001">
    <property type="protein sequence ID" value="MFC6661204.1"/>
    <property type="molecule type" value="Genomic_DNA"/>
</dbReference>
<keyword evidence="2" id="KW-1185">Reference proteome</keyword>
<accession>A0ABW1ZNB6</accession>
<proteinExistence type="predicted"/>
<dbReference type="RefSeq" id="WP_380056596.1">
    <property type="nucleotide sequence ID" value="NZ_JBHSWB010000001.1"/>
</dbReference>